<keyword evidence="6 8" id="KW-0472">Membrane</keyword>
<dbReference type="GO" id="GO:0008381">
    <property type="term" value="F:mechanosensitive monoatomic ion channel activity"/>
    <property type="evidence" value="ECO:0007669"/>
    <property type="project" value="UniProtKB-ARBA"/>
</dbReference>
<dbReference type="PANTHER" id="PTHR30566">
    <property type="entry name" value="YNAI-RELATED MECHANOSENSITIVE ION CHANNEL"/>
    <property type="match status" value="1"/>
</dbReference>
<keyword evidence="3" id="KW-1003">Cell membrane</keyword>
<evidence type="ECO:0000256" key="6">
    <source>
        <dbReference type="ARBA" id="ARBA00023136"/>
    </source>
</evidence>
<dbReference type="PATRIC" id="fig|1231392.3.peg.417"/>
<feature type="compositionally biased region" description="Low complexity" evidence="7">
    <location>
        <begin position="46"/>
        <end position="57"/>
    </location>
</feature>
<dbReference type="EMBL" id="AMGO01000007">
    <property type="protein sequence ID" value="EKE45325.1"/>
    <property type="molecule type" value="Genomic_DNA"/>
</dbReference>
<feature type="domain" description="Mechanosensitive ion channel MscS" evidence="9">
    <location>
        <begin position="384"/>
        <end position="448"/>
    </location>
</feature>
<dbReference type="PANTHER" id="PTHR30566:SF5">
    <property type="entry name" value="MECHANOSENSITIVE ION CHANNEL PROTEIN 1, MITOCHONDRIAL-RELATED"/>
    <property type="match status" value="1"/>
</dbReference>
<dbReference type="InterPro" id="IPR049278">
    <property type="entry name" value="MS_channel_C"/>
</dbReference>
<protein>
    <recommendedName>
        <fullName evidence="13">Mechanosensitive ion channel family protein</fullName>
    </recommendedName>
</protein>
<dbReference type="InterPro" id="IPR006685">
    <property type="entry name" value="MscS_channel_2nd"/>
</dbReference>
<reference evidence="11 12" key="1">
    <citation type="journal article" date="2012" name="J. Bacteriol.">
        <title>Draft Genome Sequence of Oceaniovalibus guishaninsula JLT2003T.</title>
        <authorList>
            <person name="Tang K."/>
            <person name="Liu K."/>
            <person name="Jiao N."/>
        </authorList>
    </citation>
    <scope>NUCLEOTIDE SEQUENCE [LARGE SCALE GENOMIC DNA]</scope>
    <source>
        <strain evidence="11 12">JLT2003</strain>
    </source>
</reference>
<dbReference type="InterPro" id="IPR010920">
    <property type="entry name" value="LSM_dom_sf"/>
</dbReference>
<dbReference type="GO" id="GO:0005886">
    <property type="term" value="C:plasma membrane"/>
    <property type="evidence" value="ECO:0007669"/>
    <property type="project" value="UniProtKB-SubCell"/>
</dbReference>
<dbReference type="SUPFAM" id="SSF82861">
    <property type="entry name" value="Mechanosensitive channel protein MscS (YggB), transmembrane region"/>
    <property type="match status" value="1"/>
</dbReference>
<proteinExistence type="inferred from homology"/>
<dbReference type="Gene3D" id="2.30.30.60">
    <property type="match status" value="1"/>
</dbReference>
<dbReference type="Pfam" id="PF00924">
    <property type="entry name" value="MS_channel_2nd"/>
    <property type="match status" value="1"/>
</dbReference>
<evidence type="ECO:0000256" key="2">
    <source>
        <dbReference type="ARBA" id="ARBA00008017"/>
    </source>
</evidence>
<evidence type="ECO:0000256" key="7">
    <source>
        <dbReference type="SAM" id="MobiDB-lite"/>
    </source>
</evidence>
<feature type="region of interest" description="Disordered" evidence="7">
    <location>
        <begin position="44"/>
        <end position="67"/>
    </location>
</feature>
<dbReference type="SUPFAM" id="SSF50182">
    <property type="entry name" value="Sm-like ribonucleoproteins"/>
    <property type="match status" value="1"/>
</dbReference>
<dbReference type="Gene3D" id="1.10.287.1260">
    <property type="match status" value="1"/>
</dbReference>
<feature type="transmembrane region" description="Helical" evidence="8">
    <location>
        <begin position="219"/>
        <end position="244"/>
    </location>
</feature>
<evidence type="ECO:0008006" key="13">
    <source>
        <dbReference type="Google" id="ProtNLM"/>
    </source>
</evidence>
<dbReference type="InterPro" id="IPR023408">
    <property type="entry name" value="MscS_beta-dom_sf"/>
</dbReference>
<evidence type="ECO:0000259" key="9">
    <source>
        <dbReference type="Pfam" id="PF00924"/>
    </source>
</evidence>
<dbReference type="InterPro" id="IPR011066">
    <property type="entry name" value="MscS_channel_C_sf"/>
</dbReference>
<organism evidence="11 12">
    <name type="scientific">Oceaniovalibus guishaninsula JLT2003</name>
    <dbReference type="NCBI Taxonomy" id="1231392"/>
    <lineage>
        <taxon>Bacteria</taxon>
        <taxon>Pseudomonadati</taxon>
        <taxon>Pseudomonadota</taxon>
        <taxon>Alphaproteobacteria</taxon>
        <taxon>Rhodobacterales</taxon>
        <taxon>Roseobacteraceae</taxon>
        <taxon>Oceaniovalibus</taxon>
    </lineage>
</organism>
<accession>K2I8E4</accession>
<feature type="transmembrane region" description="Helical" evidence="8">
    <location>
        <begin position="299"/>
        <end position="321"/>
    </location>
</feature>
<comment type="caution">
    <text evidence="11">The sequence shown here is derived from an EMBL/GenBank/DDBJ whole genome shotgun (WGS) entry which is preliminary data.</text>
</comment>
<feature type="domain" description="Mechanosensitive ion channel MscS C-terminal" evidence="10">
    <location>
        <begin position="463"/>
        <end position="541"/>
    </location>
</feature>
<dbReference type="OrthoDB" id="9792218at2"/>
<evidence type="ECO:0000256" key="8">
    <source>
        <dbReference type="SAM" id="Phobius"/>
    </source>
</evidence>
<evidence type="ECO:0000256" key="1">
    <source>
        <dbReference type="ARBA" id="ARBA00004651"/>
    </source>
</evidence>
<keyword evidence="4 8" id="KW-0812">Transmembrane</keyword>
<comment type="subcellular location">
    <subcellularLocation>
        <location evidence="1">Cell membrane</location>
        <topology evidence="1">Multi-pass membrane protein</topology>
    </subcellularLocation>
</comment>
<dbReference type="STRING" id="1231392.OCGS_0415"/>
<dbReference type="eggNOG" id="COG0668">
    <property type="taxonomic scope" value="Bacteria"/>
</dbReference>
<evidence type="ECO:0000256" key="5">
    <source>
        <dbReference type="ARBA" id="ARBA00022989"/>
    </source>
</evidence>
<dbReference type="AlphaFoldDB" id="K2I8E4"/>
<dbReference type="Pfam" id="PF21082">
    <property type="entry name" value="MS_channel_3rd"/>
    <property type="match status" value="1"/>
</dbReference>
<name>K2I8E4_9RHOB</name>
<feature type="transmembrane region" description="Helical" evidence="8">
    <location>
        <begin position="342"/>
        <end position="359"/>
    </location>
</feature>
<dbReference type="Gene3D" id="3.30.70.100">
    <property type="match status" value="1"/>
</dbReference>
<sequence length="568" mass="60193">MTLMNGERIATKRRGVLVWLAAMVNALLLAVMLATPVTAQSLPGTDASADDAPAAEEVPPDPLGRRTPRGMVDGLIGALAAEDYEKAARFLDLSGIAPALRDSRGPALALALETALDRLGGILPTYRLSTDPEGQTGDALPPDQDAFAFVKTDDTMTELLAHRVPDDGAETDGMIWLVAPDTLELVAGVTRNLSATLVDRWTPEGLQGLRLFGVPAGHWIGILVAAAAAIVLARLLTLAGLWLLARFWRPLRHGHARRVARALLVPLGLFVACWIFNGLMLAIGISVVARAVLAPGVEIVAYLSLAWLAWRGVNAAAVISLDAMSRRGRLGGVSVVTLAKRAALLLIVVIAAIAIAGSLGLNLTGWLAALGIGGLAFALGAQKTIEQFVGSVSIIADQPIRIGDFCSAGGVVGTVEDIGMRSTRIRTLARTTVTIPNGNLSQSQIENFATRDRFLFNPLLMLVLDTSPGQMRTILANMRRMLEDDPRVFEGPRVSFKEYGDSSLNVEIFAYVLAADYGASMAVVEDLNLAIMDIVHDAGSRFAVPSRLIYAPPGSGDDAPDNMARAAE</sequence>
<dbReference type="InterPro" id="IPR011014">
    <property type="entry name" value="MscS_channel_TM-2"/>
</dbReference>
<dbReference type="Proteomes" id="UP000006765">
    <property type="component" value="Unassembled WGS sequence"/>
</dbReference>
<keyword evidence="12" id="KW-1185">Reference proteome</keyword>
<dbReference type="SUPFAM" id="SSF82689">
    <property type="entry name" value="Mechanosensitive channel protein MscS (YggB), C-terminal domain"/>
    <property type="match status" value="1"/>
</dbReference>
<gene>
    <name evidence="11" type="ORF">OCGS_0415</name>
</gene>
<comment type="similarity">
    <text evidence="2">Belongs to the MscS (TC 1.A.23) family.</text>
</comment>
<dbReference type="RefSeq" id="WP_007425568.1">
    <property type="nucleotide sequence ID" value="NZ_AMGO01000007.1"/>
</dbReference>
<evidence type="ECO:0000313" key="11">
    <source>
        <dbReference type="EMBL" id="EKE45325.1"/>
    </source>
</evidence>
<evidence type="ECO:0000256" key="3">
    <source>
        <dbReference type="ARBA" id="ARBA00022475"/>
    </source>
</evidence>
<evidence type="ECO:0000259" key="10">
    <source>
        <dbReference type="Pfam" id="PF21082"/>
    </source>
</evidence>
<keyword evidence="5 8" id="KW-1133">Transmembrane helix</keyword>
<evidence type="ECO:0000256" key="4">
    <source>
        <dbReference type="ARBA" id="ARBA00022692"/>
    </source>
</evidence>
<evidence type="ECO:0000313" key="12">
    <source>
        <dbReference type="Proteomes" id="UP000006765"/>
    </source>
</evidence>
<feature type="transmembrane region" description="Helical" evidence="8">
    <location>
        <begin position="264"/>
        <end position="293"/>
    </location>
</feature>